<sequence>MTSKIAVDKKKVAKPERNSVRKMIKTMHVNSVLTFNQEAEKQEGESDNDAANRTSQQLRNLYSRSVTDARQATGFTYRTNSYRKWETDRFVCYFEVIRTA</sequence>
<dbReference type="EMBL" id="MN184886">
    <property type="protein sequence ID" value="QEQ94815.1"/>
    <property type="molecule type" value="Genomic_DNA"/>
</dbReference>
<proteinExistence type="predicted"/>
<name>A0A5J6DBH7_9CAUD</name>
<gene>
    <name evidence="2" type="ORF">pEpSNUABM08_68</name>
</gene>
<keyword evidence="3" id="KW-1185">Reference proteome</keyword>
<organism evidence="2 3">
    <name type="scientific">Erwinia phage pEp_SNUABM_08</name>
    <dbReference type="NCBI Taxonomy" id="2593268"/>
    <lineage>
        <taxon>Viruses</taxon>
        <taxon>Duplodnaviria</taxon>
        <taxon>Heunggongvirae</taxon>
        <taxon>Uroviricota</taxon>
        <taxon>Caudoviricetes</taxon>
        <taxon>Casjensviridae</taxon>
        <taxon>Gwanakrovirus</taxon>
        <taxon>Gwanakrovirus SNUABM08</taxon>
    </lineage>
</organism>
<reference evidence="2 3" key="1">
    <citation type="submission" date="2019-07" db="EMBL/GenBank/DDBJ databases">
        <title>Complete genome sequence of bacteriophage infecting Erwinia pyrifoliae.</title>
        <authorList>
            <person name="Kim S.G."/>
            <person name="Park S.C."/>
        </authorList>
    </citation>
    <scope>NUCLEOTIDE SEQUENCE [LARGE SCALE GENOMIC DNA]</scope>
</reference>
<feature type="compositionally biased region" description="Polar residues" evidence="1">
    <location>
        <begin position="49"/>
        <end position="59"/>
    </location>
</feature>
<accession>A0A5J6DBH7</accession>
<feature type="region of interest" description="Disordered" evidence="1">
    <location>
        <begin position="36"/>
        <end position="59"/>
    </location>
</feature>
<evidence type="ECO:0000313" key="2">
    <source>
        <dbReference type="EMBL" id="QEQ94815.1"/>
    </source>
</evidence>
<evidence type="ECO:0000313" key="3">
    <source>
        <dbReference type="Proteomes" id="UP000325507"/>
    </source>
</evidence>
<dbReference type="Proteomes" id="UP000325507">
    <property type="component" value="Segment"/>
</dbReference>
<evidence type="ECO:0000256" key="1">
    <source>
        <dbReference type="SAM" id="MobiDB-lite"/>
    </source>
</evidence>
<protein>
    <submittedName>
        <fullName evidence="2">Uncharacterized protein</fullName>
    </submittedName>
</protein>